<dbReference type="RefSeq" id="WP_183412555.1">
    <property type="nucleotide sequence ID" value="NZ_JACHYB010000001.1"/>
</dbReference>
<feature type="domain" description="Glycosyltransferase 2-like" evidence="1">
    <location>
        <begin position="9"/>
        <end position="171"/>
    </location>
</feature>
<dbReference type="PANTHER" id="PTHR22916">
    <property type="entry name" value="GLYCOSYLTRANSFERASE"/>
    <property type="match status" value="1"/>
</dbReference>
<evidence type="ECO:0000259" key="1">
    <source>
        <dbReference type="Pfam" id="PF00535"/>
    </source>
</evidence>
<dbReference type="SUPFAM" id="SSF53448">
    <property type="entry name" value="Nucleotide-diphospho-sugar transferases"/>
    <property type="match status" value="1"/>
</dbReference>
<dbReference type="Proteomes" id="UP000544222">
    <property type="component" value="Unassembled WGS sequence"/>
</dbReference>
<sequence>MAIIENIISVCIITYNQEHYIQRTIESVLAQKIDAGIEIIISDDGSTDRTAQICTNFQTNYPALIRFIRSSINRGVLSNWYQAIKAASAPYIAILEGDDYWIDPEKLSKQLAILKKDQVGFVYTDFYYSDEQHHTLIQGMKHYKPSNNLFEETLFDQAITSSTIMFRREIFDFALFQRFIENHFLTPDLPLFLQFSLTSTGTFLSDVTTVYTWKAGSVRRPILQHDELQFRESIYRIRLFFIQKARENQKSSLLKNEYIHKSDQLLIAWKHNDFDYACRVAKTFPFVLTWRKDRKFALVTLFSRAKFIFHFLQPYITRKRTLQ</sequence>
<dbReference type="PANTHER" id="PTHR22916:SF3">
    <property type="entry name" value="UDP-GLCNAC:BETAGAL BETA-1,3-N-ACETYLGLUCOSAMINYLTRANSFERASE-LIKE PROTEIN 1"/>
    <property type="match status" value="1"/>
</dbReference>
<accession>A0A7W5DQ51</accession>
<dbReference type="EMBL" id="JACHYB010000001">
    <property type="protein sequence ID" value="MBB3186698.1"/>
    <property type="molecule type" value="Genomic_DNA"/>
</dbReference>
<organism evidence="2 3">
    <name type="scientific">Microbacter margulisiae</name>
    <dbReference type="NCBI Taxonomy" id="1350067"/>
    <lineage>
        <taxon>Bacteria</taxon>
        <taxon>Pseudomonadati</taxon>
        <taxon>Bacteroidota</taxon>
        <taxon>Bacteroidia</taxon>
        <taxon>Bacteroidales</taxon>
        <taxon>Porphyromonadaceae</taxon>
        <taxon>Microbacter</taxon>
    </lineage>
</organism>
<dbReference type="AlphaFoldDB" id="A0A7W5DQ51"/>
<reference evidence="2 3" key="1">
    <citation type="submission" date="2020-08" db="EMBL/GenBank/DDBJ databases">
        <title>Genomic Encyclopedia of Type Strains, Phase IV (KMG-IV): sequencing the most valuable type-strain genomes for metagenomic binning, comparative biology and taxonomic classification.</title>
        <authorList>
            <person name="Goeker M."/>
        </authorList>
    </citation>
    <scope>NUCLEOTIDE SEQUENCE [LARGE SCALE GENOMIC DNA]</scope>
    <source>
        <strain evidence="2 3">DSM 27471</strain>
    </source>
</reference>
<evidence type="ECO:0000313" key="3">
    <source>
        <dbReference type="Proteomes" id="UP000544222"/>
    </source>
</evidence>
<evidence type="ECO:0000313" key="2">
    <source>
        <dbReference type="EMBL" id="MBB3186698.1"/>
    </source>
</evidence>
<comment type="caution">
    <text evidence="2">The sequence shown here is derived from an EMBL/GenBank/DDBJ whole genome shotgun (WGS) entry which is preliminary data.</text>
</comment>
<dbReference type="GO" id="GO:0016758">
    <property type="term" value="F:hexosyltransferase activity"/>
    <property type="evidence" value="ECO:0007669"/>
    <property type="project" value="UniProtKB-ARBA"/>
</dbReference>
<dbReference type="Gene3D" id="3.90.550.10">
    <property type="entry name" value="Spore Coat Polysaccharide Biosynthesis Protein SpsA, Chain A"/>
    <property type="match status" value="1"/>
</dbReference>
<dbReference type="InterPro" id="IPR001173">
    <property type="entry name" value="Glyco_trans_2-like"/>
</dbReference>
<dbReference type="InterPro" id="IPR029044">
    <property type="entry name" value="Nucleotide-diphossugar_trans"/>
</dbReference>
<proteinExistence type="predicted"/>
<keyword evidence="2" id="KW-0808">Transferase</keyword>
<dbReference type="Pfam" id="PF00535">
    <property type="entry name" value="Glycos_transf_2"/>
    <property type="match status" value="1"/>
</dbReference>
<gene>
    <name evidence="2" type="ORF">FHX64_000861</name>
</gene>
<protein>
    <submittedName>
        <fullName evidence="2">Glycosyltransferase involved in cell wall biosynthesis</fullName>
    </submittedName>
</protein>
<keyword evidence="3" id="KW-1185">Reference proteome</keyword>
<name>A0A7W5DQ51_9PORP</name>